<sequence>MMAAFVSDAMPMVYQRWQKVFLSKSSGGRAAREDDDSKGSHKMVAGDSNSGRRWWQQKMTVTVDEDGSRESHTT</sequence>
<feature type="compositionally biased region" description="Basic and acidic residues" evidence="1">
    <location>
        <begin position="30"/>
        <end position="39"/>
    </location>
</feature>
<reference evidence="2 3" key="1">
    <citation type="submission" date="2021-06" db="EMBL/GenBank/DDBJ databases">
        <title>Caerostris extrusa draft genome.</title>
        <authorList>
            <person name="Kono N."/>
            <person name="Arakawa K."/>
        </authorList>
    </citation>
    <scope>NUCLEOTIDE SEQUENCE [LARGE SCALE GENOMIC DNA]</scope>
</reference>
<protein>
    <submittedName>
        <fullName evidence="2">Uncharacterized protein</fullName>
    </submittedName>
</protein>
<dbReference type="Proteomes" id="UP001054945">
    <property type="component" value="Unassembled WGS sequence"/>
</dbReference>
<proteinExistence type="predicted"/>
<organism evidence="2 3">
    <name type="scientific">Caerostris extrusa</name>
    <name type="common">Bark spider</name>
    <name type="synonym">Caerostris bankana</name>
    <dbReference type="NCBI Taxonomy" id="172846"/>
    <lineage>
        <taxon>Eukaryota</taxon>
        <taxon>Metazoa</taxon>
        <taxon>Ecdysozoa</taxon>
        <taxon>Arthropoda</taxon>
        <taxon>Chelicerata</taxon>
        <taxon>Arachnida</taxon>
        <taxon>Araneae</taxon>
        <taxon>Araneomorphae</taxon>
        <taxon>Entelegynae</taxon>
        <taxon>Araneoidea</taxon>
        <taxon>Araneidae</taxon>
        <taxon>Caerostris</taxon>
    </lineage>
</organism>
<name>A0AAV4MY84_CAEEX</name>
<evidence type="ECO:0000313" key="3">
    <source>
        <dbReference type="Proteomes" id="UP001054945"/>
    </source>
</evidence>
<dbReference type="AlphaFoldDB" id="A0AAV4MY84"/>
<dbReference type="EMBL" id="BPLR01002661">
    <property type="protein sequence ID" value="GIX76361.1"/>
    <property type="molecule type" value="Genomic_DNA"/>
</dbReference>
<comment type="caution">
    <text evidence="2">The sequence shown here is derived from an EMBL/GenBank/DDBJ whole genome shotgun (WGS) entry which is preliminary data.</text>
</comment>
<gene>
    <name evidence="2" type="ORF">CEXT_431931</name>
</gene>
<evidence type="ECO:0000313" key="2">
    <source>
        <dbReference type="EMBL" id="GIX76361.1"/>
    </source>
</evidence>
<accession>A0AAV4MY84</accession>
<keyword evidence="3" id="KW-1185">Reference proteome</keyword>
<evidence type="ECO:0000256" key="1">
    <source>
        <dbReference type="SAM" id="MobiDB-lite"/>
    </source>
</evidence>
<feature type="region of interest" description="Disordered" evidence="1">
    <location>
        <begin position="24"/>
        <end position="74"/>
    </location>
</feature>